<dbReference type="SMART" id="SM00020">
    <property type="entry name" value="Tryp_SPc"/>
    <property type="match status" value="1"/>
</dbReference>
<dbReference type="AlphaFoldDB" id="A0A3M7P9G9"/>
<gene>
    <name evidence="5" type="ORF">BpHYR1_032051</name>
</gene>
<dbReference type="Pfam" id="PF00089">
    <property type="entry name" value="Trypsin"/>
    <property type="match status" value="1"/>
</dbReference>
<dbReference type="EMBL" id="REGN01012446">
    <property type="protein sequence ID" value="RMZ95420.1"/>
    <property type="molecule type" value="Genomic_DNA"/>
</dbReference>
<accession>A0A3M7P9G9</accession>
<dbReference type="STRING" id="10195.A0A3M7P9G9"/>
<dbReference type="Gene3D" id="2.40.10.10">
    <property type="entry name" value="Trypsin-like serine proteases"/>
    <property type="match status" value="1"/>
</dbReference>
<sequence>MQILILIIFFIPNSFQYSFKFGDTRLILDPHCGRSSSSRFFNNSQKIINGDRVPLGAYPWLINIYTETDLSLTRFCSGTLISDMYVLTAAHCVRDRILSQLKIGYGHTNYEKMYINNWSRKVSDIILNDQNKDIALLRLESGIDLSDRSKVSTICLPPNVDTRVVFGKEVVVAGWGSTNGKKSDPTKTADLFETTLTIDTRCSLFNDFYCLIDLKNDGRESNSCYGDSGTPAMYYDNMMSRWYAYGVLSLASVRNSICQPNEPSFHVKVPEFLRWIRDSVY</sequence>
<dbReference type="OrthoDB" id="547031at2759"/>
<comment type="caution">
    <text evidence="5">The sequence shown here is derived from an EMBL/GenBank/DDBJ whole genome shotgun (WGS) entry which is preliminary data.</text>
</comment>
<feature type="signal peptide" evidence="3">
    <location>
        <begin position="1"/>
        <end position="16"/>
    </location>
</feature>
<keyword evidence="6" id="KW-1185">Reference proteome</keyword>
<dbReference type="Proteomes" id="UP000276133">
    <property type="component" value="Unassembled WGS sequence"/>
</dbReference>
<evidence type="ECO:0000313" key="6">
    <source>
        <dbReference type="Proteomes" id="UP000276133"/>
    </source>
</evidence>
<keyword evidence="1" id="KW-1015">Disulfide bond</keyword>
<name>A0A3M7P9G9_BRAPC</name>
<dbReference type="InterPro" id="IPR009003">
    <property type="entry name" value="Peptidase_S1_PA"/>
</dbReference>
<dbReference type="PRINTS" id="PR00722">
    <property type="entry name" value="CHYMOTRYPSIN"/>
</dbReference>
<proteinExistence type="inferred from homology"/>
<dbReference type="InterPro" id="IPR001314">
    <property type="entry name" value="Peptidase_S1A"/>
</dbReference>
<evidence type="ECO:0000256" key="1">
    <source>
        <dbReference type="ARBA" id="ARBA00023157"/>
    </source>
</evidence>
<dbReference type="InterPro" id="IPR001254">
    <property type="entry name" value="Trypsin_dom"/>
</dbReference>
<comment type="similarity">
    <text evidence="2">Belongs to the peptidase S1 family. CLIP subfamily.</text>
</comment>
<dbReference type="GO" id="GO:0006508">
    <property type="term" value="P:proteolysis"/>
    <property type="evidence" value="ECO:0007669"/>
    <property type="project" value="InterPro"/>
</dbReference>
<evidence type="ECO:0000313" key="5">
    <source>
        <dbReference type="EMBL" id="RMZ95420.1"/>
    </source>
</evidence>
<dbReference type="PANTHER" id="PTHR24256">
    <property type="entry name" value="TRYPTASE-RELATED"/>
    <property type="match status" value="1"/>
</dbReference>
<keyword evidence="3" id="KW-0732">Signal</keyword>
<protein>
    <submittedName>
        <fullName evidence="5">Proclotting enzyme</fullName>
    </submittedName>
</protein>
<feature type="chain" id="PRO_5018186503" evidence="3">
    <location>
        <begin position="17"/>
        <end position="281"/>
    </location>
</feature>
<feature type="domain" description="Peptidase S1" evidence="4">
    <location>
        <begin position="47"/>
        <end position="281"/>
    </location>
</feature>
<evidence type="ECO:0000256" key="3">
    <source>
        <dbReference type="SAM" id="SignalP"/>
    </source>
</evidence>
<dbReference type="PROSITE" id="PS00134">
    <property type="entry name" value="TRYPSIN_HIS"/>
    <property type="match status" value="1"/>
</dbReference>
<dbReference type="PROSITE" id="PS50240">
    <property type="entry name" value="TRYPSIN_DOM"/>
    <property type="match status" value="1"/>
</dbReference>
<dbReference type="SUPFAM" id="SSF50494">
    <property type="entry name" value="Trypsin-like serine proteases"/>
    <property type="match status" value="1"/>
</dbReference>
<dbReference type="GO" id="GO:0004252">
    <property type="term" value="F:serine-type endopeptidase activity"/>
    <property type="evidence" value="ECO:0007669"/>
    <property type="project" value="InterPro"/>
</dbReference>
<evidence type="ECO:0000256" key="2">
    <source>
        <dbReference type="ARBA" id="ARBA00024195"/>
    </source>
</evidence>
<dbReference type="InterPro" id="IPR043504">
    <property type="entry name" value="Peptidase_S1_PA_chymotrypsin"/>
</dbReference>
<evidence type="ECO:0000259" key="4">
    <source>
        <dbReference type="PROSITE" id="PS50240"/>
    </source>
</evidence>
<dbReference type="InterPro" id="IPR018114">
    <property type="entry name" value="TRYPSIN_HIS"/>
</dbReference>
<reference evidence="5 6" key="1">
    <citation type="journal article" date="2018" name="Sci. Rep.">
        <title>Genomic signatures of local adaptation to the degree of environmental predictability in rotifers.</title>
        <authorList>
            <person name="Franch-Gras L."/>
            <person name="Hahn C."/>
            <person name="Garcia-Roger E.M."/>
            <person name="Carmona M.J."/>
            <person name="Serra M."/>
            <person name="Gomez A."/>
        </authorList>
    </citation>
    <scope>NUCLEOTIDE SEQUENCE [LARGE SCALE GENOMIC DNA]</scope>
    <source>
        <strain evidence="5">HYR1</strain>
    </source>
</reference>
<organism evidence="5 6">
    <name type="scientific">Brachionus plicatilis</name>
    <name type="common">Marine rotifer</name>
    <name type="synonym">Brachionus muelleri</name>
    <dbReference type="NCBI Taxonomy" id="10195"/>
    <lineage>
        <taxon>Eukaryota</taxon>
        <taxon>Metazoa</taxon>
        <taxon>Spiralia</taxon>
        <taxon>Gnathifera</taxon>
        <taxon>Rotifera</taxon>
        <taxon>Eurotatoria</taxon>
        <taxon>Monogononta</taxon>
        <taxon>Pseudotrocha</taxon>
        <taxon>Ploima</taxon>
        <taxon>Brachionidae</taxon>
        <taxon>Brachionus</taxon>
    </lineage>
</organism>
<dbReference type="CDD" id="cd00190">
    <property type="entry name" value="Tryp_SPc"/>
    <property type="match status" value="1"/>
</dbReference>
<dbReference type="InterPro" id="IPR051487">
    <property type="entry name" value="Ser/Thr_Proteases_Immune/Dev"/>
</dbReference>